<keyword evidence="1" id="KW-0812">Transmembrane</keyword>
<dbReference type="EMBL" id="NBVN01000004">
    <property type="protein sequence ID" value="PUA32491.1"/>
    <property type="molecule type" value="Genomic_DNA"/>
</dbReference>
<gene>
    <name evidence="2" type="ORF">B7O98_07510</name>
</gene>
<feature type="transmembrane region" description="Helical" evidence="1">
    <location>
        <begin position="20"/>
        <end position="39"/>
    </location>
</feature>
<sequence length="99" mass="11014">MIRDLSVIFSSSSTVNELKIIVDYILLLFIFSELLRSVLAARSEDYLLALMETAVVVAIREIYVSVISKTTIDFVLSSIALTGVIVGLWIMKAKVFKQA</sequence>
<evidence type="ECO:0000313" key="3">
    <source>
        <dbReference type="Proteomes" id="UP000244093"/>
    </source>
</evidence>
<name>A0A2R7Y4M0_9CREN</name>
<accession>A0A2R7Y4M0</accession>
<organism evidence="2 3">
    <name type="scientific">Zestosphaera tikiterensis</name>
    <dbReference type="NCBI Taxonomy" id="1973259"/>
    <lineage>
        <taxon>Archaea</taxon>
        <taxon>Thermoproteota</taxon>
        <taxon>Thermoprotei</taxon>
        <taxon>Desulfurococcales</taxon>
        <taxon>Desulfurococcaceae</taxon>
        <taxon>Zestosphaera</taxon>
    </lineage>
</organism>
<reference evidence="2 3" key="1">
    <citation type="journal article" date="2018" name="Syst. Appl. Microbiol.">
        <title>A new symbiotic nanoarchaeote (Candidatus Nanoclepta minutus) and its host (Zestosphaera tikiterensis gen. nov., sp. nov.) from a New Zealand hot spring.</title>
        <authorList>
            <person name="St John E."/>
            <person name="Liu Y."/>
            <person name="Podar M."/>
            <person name="Stott M.B."/>
            <person name="Meneghin J."/>
            <person name="Chen Z."/>
            <person name="Lagutin K."/>
            <person name="Mitchell K."/>
            <person name="Reysenbach A.L."/>
        </authorList>
    </citation>
    <scope>NUCLEOTIDE SEQUENCE [LARGE SCALE GENOMIC DNA]</scope>
    <source>
        <strain evidence="2">NZ3</strain>
    </source>
</reference>
<feature type="transmembrane region" description="Helical" evidence="1">
    <location>
        <begin position="72"/>
        <end position="91"/>
    </location>
</feature>
<protein>
    <submittedName>
        <fullName evidence="2">Uncharacterized protein</fullName>
    </submittedName>
</protein>
<feature type="transmembrane region" description="Helical" evidence="1">
    <location>
        <begin position="46"/>
        <end position="66"/>
    </location>
</feature>
<keyword evidence="1" id="KW-1133">Transmembrane helix</keyword>
<proteinExistence type="predicted"/>
<evidence type="ECO:0000256" key="1">
    <source>
        <dbReference type="SAM" id="Phobius"/>
    </source>
</evidence>
<dbReference type="Proteomes" id="UP000244093">
    <property type="component" value="Unassembled WGS sequence"/>
</dbReference>
<dbReference type="AlphaFoldDB" id="A0A2R7Y4M0"/>
<evidence type="ECO:0000313" key="2">
    <source>
        <dbReference type="EMBL" id="PUA32491.1"/>
    </source>
</evidence>
<keyword evidence="1" id="KW-0472">Membrane</keyword>
<comment type="caution">
    <text evidence="2">The sequence shown here is derived from an EMBL/GenBank/DDBJ whole genome shotgun (WGS) entry which is preliminary data.</text>
</comment>